<keyword evidence="2" id="KW-0378">Hydrolase</keyword>
<reference evidence="4 5" key="1">
    <citation type="journal article" date="2014" name="Int. J. Syst. Evol. Microbiol.">
        <title>Ramlibacter solisilvae sp. nov., isolated from forest soil, and emended description of the genus Ramlibacter.</title>
        <authorList>
            <person name="Lee H.J."/>
            <person name="Lee S.H."/>
            <person name="Lee S.S."/>
            <person name="Lee J.S."/>
            <person name="Kim Y."/>
            <person name="Kim S.C."/>
            <person name="Jeon C.O."/>
        </authorList>
    </citation>
    <scope>NUCLEOTIDE SEQUENCE [LARGE SCALE GENOMIC DNA]</scope>
    <source>
        <strain evidence="4 5">5-10</strain>
    </source>
</reference>
<dbReference type="EMBL" id="CP010951">
    <property type="protein sequence ID" value="AMO24313.1"/>
    <property type="molecule type" value="Genomic_DNA"/>
</dbReference>
<protein>
    <submittedName>
        <fullName evidence="4">Metallophosphoesterase</fullName>
    </submittedName>
</protein>
<dbReference type="Gene3D" id="3.60.21.10">
    <property type="match status" value="1"/>
</dbReference>
<name>A0A127JWR2_9BURK</name>
<evidence type="ECO:0000313" key="4">
    <source>
        <dbReference type="EMBL" id="AMO24313.1"/>
    </source>
</evidence>
<dbReference type="GO" id="GO:0046872">
    <property type="term" value="F:metal ion binding"/>
    <property type="evidence" value="ECO:0007669"/>
    <property type="project" value="UniProtKB-KW"/>
</dbReference>
<dbReference type="GO" id="GO:0016020">
    <property type="term" value="C:membrane"/>
    <property type="evidence" value="ECO:0007669"/>
    <property type="project" value="GOC"/>
</dbReference>
<keyword evidence="5" id="KW-1185">Reference proteome</keyword>
<dbReference type="PATRIC" id="fig|94132.3.peg.3577"/>
<dbReference type="PANTHER" id="PTHR31302">
    <property type="entry name" value="TRANSMEMBRANE PROTEIN WITH METALLOPHOSPHOESTERASE DOMAIN-RELATED"/>
    <property type="match status" value="1"/>
</dbReference>
<keyword evidence="1" id="KW-0479">Metal-binding</keyword>
<dbReference type="Proteomes" id="UP000070433">
    <property type="component" value="Chromosome"/>
</dbReference>
<sequence>MGKSASVVRFAAVGDLHVTKASAGSLRAVFAQASEVADALLLCGDLTDYGTAEEAQVLADELAAVAVPIVAVLGNHDYESDLPHIVRETLVRGGVQVLDGEACEIEGVGIAGVKGFAGGFGRASLGSWGEPAIKQFVKEALSEAMKLESALAKLRTPRRIALLHYSPIAGTVAGEPVEIFAFLGSSRLEEPLIRYPVDAVFHGHAHRGTLESRTINGVPVFNVSKPLLLRSHPEQPPFRLFELPRDAPASIAAGDPRLTSAP</sequence>
<dbReference type="InterPro" id="IPR004843">
    <property type="entry name" value="Calcineurin-like_PHP"/>
</dbReference>
<dbReference type="AlphaFoldDB" id="A0A127JWR2"/>
<dbReference type="SUPFAM" id="SSF56300">
    <property type="entry name" value="Metallo-dependent phosphatases"/>
    <property type="match status" value="1"/>
</dbReference>
<accession>A0A127JWR2</accession>
<dbReference type="PANTHER" id="PTHR31302:SF31">
    <property type="entry name" value="PHOSPHODIESTERASE YAEI"/>
    <property type="match status" value="1"/>
</dbReference>
<dbReference type="InterPro" id="IPR029052">
    <property type="entry name" value="Metallo-depent_PP-like"/>
</dbReference>
<dbReference type="GO" id="GO:0009245">
    <property type="term" value="P:lipid A biosynthetic process"/>
    <property type="evidence" value="ECO:0007669"/>
    <property type="project" value="TreeGrafter"/>
</dbReference>
<dbReference type="GO" id="GO:0008758">
    <property type="term" value="F:UDP-2,3-diacylglucosamine hydrolase activity"/>
    <property type="evidence" value="ECO:0007669"/>
    <property type="project" value="TreeGrafter"/>
</dbReference>
<dbReference type="PIRSF" id="PIRSF008292">
    <property type="entry name" value="UCP008292"/>
    <property type="match status" value="1"/>
</dbReference>
<evidence type="ECO:0000259" key="3">
    <source>
        <dbReference type="Pfam" id="PF00149"/>
    </source>
</evidence>
<dbReference type="OrthoDB" id="9783437at2"/>
<gene>
    <name evidence="4" type="ORF">UC35_17515</name>
</gene>
<organism evidence="4 5">
    <name type="scientific">Ramlibacter tataouinensis</name>
    <dbReference type="NCBI Taxonomy" id="94132"/>
    <lineage>
        <taxon>Bacteria</taxon>
        <taxon>Pseudomonadati</taxon>
        <taxon>Pseudomonadota</taxon>
        <taxon>Betaproteobacteria</taxon>
        <taxon>Burkholderiales</taxon>
        <taxon>Comamonadaceae</taxon>
        <taxon>Ramlibacter</taxon>
    </lineage>
</organism>
<dbReference type="InterPro" id="IPR051158">
    <property type="entry name" value="Metallophosphoesterase_sf"/>
</dbReference>
<evidence type="ECO:0000256" key="2">
    <source>
        <dbReference type="ARBA" id="ARBA00022801"/>
    </source>
</evidence>
<dbReference type="Pfam" id="PF00149">
    <property type="entry name" value="Metallophos"/>
    <property type="match status" value="1"/>
</dbReference>
<evidence type="ECO:0000313" key="5">
    <source>
        <dbReference type="Proteomes" id="UP000070433"/>
    </source>
</evidence>
<feature type="domain" description="Calcineurin-like phosphoesterase" evidence="3">
    <location>
        <begin position="9"/>
        <end position="207"/>
    </location>
</feature>
<evidence type="ECO:0000256" key="1">
    <source>
        <dbReference type="ARBA" id="ARBA00022723"/>
    </source>
</evidence>
<proteinExistence type="predicted"/>
<dbReference type="InterPro" id="IPR016538">
    <property type="entry name" value="UCP008292"/>
</dbReference>